<dbReference type="STRING" id="768704.Desmer_0982"/>
<evidence type="ECO:0000256" key="1">
    <source>
        <dbReference type="SAM" id="Phobius"/>
    </source>
</evidence>
<dbReference type="OrthoDB" id="1796635at2"/>
<dbReference type="RefSeq" id="WP_014901926.1">
    <property type="nucleotide sequence ID" value="NC_018515.1"/>
</dbReference>
<keyword evidence="1" id="KW-0472">Membrane</keyword>
<keyword evidence="3" id="KW-1185">Reference proteome</keyword>
<evidence type="ECO:0000313" key="2">
    <source>
        <dbReference type="EMBL" id="AFQ43006.1"/>
    </source>
</evidence>
<keyword evidence="1" id="KW-0812">Transmembrane</keyword>
<protein>
    <submittedName>
        <fullName evidence="2">Tfp pilus assembly protein PilN</fullName>
    </submittedName>
</protein>
<gene>
    <name evidence="2" type="ordered locus">Desmer_0982</name>
</gene>
<reference evidence="2 3" key="1">
    <citation type="journal article" date="2012" name="J. Bacteriol.">
        <title>Complete genome sequences of Desulfosporosinus orientis DSM765T, Desulfosporosinus youngiae DSM17734T, Desulfosporosinus meridiei DSM13257T, and Desulfosporosinus acidiphilus DSM22704T.</title>
        <authorList>
            <person name="Pester M."/>
            <person name="Brambilla E."/>
            <person name="Alazard D."/>
            <person name="Rattei T."/>
            <person name="Weinmaier T."/>
            <person name="Han J."/>
            <person name="Lucas S."/>
            <person name="Lapidus A."/>
            <person name="Cheng J.F."/>
            <person name="Goodwin L."/>
            <person name="Pitluck S."/>
            <person name="Peters L."/>
            <person name="Ovchinnikova G."/>
            <person name="Teshima H."/>
            <person name="Detter J.C."/>
            <person name="Han C.S."/>
            <person name="Tapia R."/>
            <person name="Land M.L."/>
            <person name="Hauser L."/>
            <person name="Kyrpides N.C."/>
            <person name="Ivanova N.N."/>
            <person name="Pagani I."/>
            <person name="Huntmann M."/>
            <person name="Wei C.L."/>
            <person name="Davenport K.W."/>
            <person name="Daligault H."/>
            <person name="Chain P.S."/>
            <person name="Chen A."/>
            <person name="Mavromatis K."/>
            <person name="Markowitz V."/>
            <person name="Szeto E."/>
            <person name="Mikhailova N."/>
            <person name="Pati A."/>
            <person name="Wagner M."/>
            <person name="Woyke T."/>
            <person name="Ollivier B."/>
            <person name="Klenk H.P."/>
            <person name="Spring S."/>
            <person name="Loy A."/>
        </authorList>
    </citation>
    <scope>NUCLEOTIDE SEQUENCE [LARGE SCALE GENOMIC DNA]</scope>
    <source>
        <strain evidence="3">ATCC BAA-275 / DSM 13257 / NCIMB 13706 / S10</strain>
    </source>
</reference>
<sequence>MKDINLIAKSLQQKREHQNSGMGQKLLFSILIVLLVGALGYGVLAFLKARLVTKEEAIAQKIKEAAPIVELKKNILVKEQKITQLSEVIDMANAQSILNTKILDGISKVLPEDVFIVNYAVSQAGELNIIGKARDMDSIAYFVHELKESGLFSDVYLSNVSSTISKSSDSNPTGITEYNFSALLTLKK</sequence>
<dbReference type="Pfam" id="PF05137">
    <property type="entry name" value="PilN"/>
    <property type="match status" value="1"/>
</dbReference>
<name>J7IWC3_DESMD</name>
<dbReference type="PANTHER" id="PTHR40278">
    <property type="entry name" value="DNA UTILIZATION PROTEIN HOFN"/>
    <property type="match status" value="1"/>
</dbReference>
<dbReference type="KEGG" id="dmi:Desmer_0982"/>
<dbReference type="InterPro" id="IPR007813">
    <property type="entry name" value="PilN"/>
</dbReference>
<proteinExistence type="predicted"/>
<evidence type="ECO:0000313" key="3">
    <source>
        <dbReference type="Proteomes" id="UP000005262"/>
    </source>
</evidence>
<dbReference type="HOGENOM" id="CLU_1438957_0_0_9"/>
<organism evidence="2 3">
    <name type="scientific">Desulfosporosinus meridiei (strain ATCC BAA-275 / DSM 13257 / KCTC 12902 / NCIMB 13706 / S10)</name>
    <dbReference type="NCBI Taxonomy" id="768704"/>
    <lineage>
        <taxon>Bacteria</taxon>
        <taxon>Bacillati</taxon>
        <taxon>Bacillota</taxon>
        <taxon>Clostridia</taxon>
        <taxon>Eubacteriales</taxon>
        <taxon>Desulfitobacteriaceae</taxon>
        <taxon>Desulfosporosinus</taxon>
    </lineage>
</organism>
<dbReference type="PANTHER" id="PTHR40278:SF1">
    <property type="entry name" value="DNA UTILIZATION PROTEIN HOFN"/>
    <property type="match status" value="1"/>
</dbReference>
<dbReference type="Proteomes" id="UP000005262">
    <property type="component" value="Chromosome"/>
</dbReference>
<feature type="transmembrane region" description="Helical" evidence="1">
    <location>
        <begin position="26"/>
        <end position="47"/>
    </location>
</feature>
<accession>J7IWC3</accession>
<keyword evidence="1" id="KW-1133">Transmembrane helix</keyword>
<dbReference type="InterPro" id="IPR052534">
    <property type="entry name" value="Extracell_DNA_Util/SecSys_Comp"/>
</dbReference>
<dbReference type="EMBL" id="CP003629">
    <property type="protein sequence ID" value="AFQ43006.1"/>
    <property type="molecule type" value="Genomic_DNA"/>
</dbReference>
<dbReference type="AlphaFoldDB" id="J7IWC3"/>
<reference evidence="3" key="2">
    <citation type="submission" date="2012-08" db="EMBL/GenBank/DDBJ databases">
        <title>Finished genome of Desulfosporosinus meridiei DSM 13257.</title>
        <authorList>
            <person name="Huntemann M."/>
            <person name="Wei C.-L."/>
            <person name="Han J."/>
            <person name="Detter J.C."/>
            <person name="Han C."/>
            <person name="Davenport K."/>
            <person name="Daligault H."/>
            <person name="Erkkila T."/>
            <person name="Gu W."/>
            <person name="Munk A.C.C."/>
            <person name="Teshima H."/>
            <person name="Xu Y."/>
            <person name="Chain P."/>
            <person name="Tapia R."/>
            <person name="Chen A."/>
            <person name="Krypides N."/>
            <person name="Mavromatis K."/>
            <person name="Markowitz V."/>
            <person name="Szeto E."/>
            <person name="Ivanova N."/>
            <person name="Mikhailova N."/>
            <person name="Ovchinnikova G."/>
            <person name="Pagani I."/>
            <person name="Pati A."/>
            <person name="Goodwin L."/>
            <person name="Peters L."/>
            <person name="Pitluck S."/>
            <person name="Woyke T."/>
            <person name="Pester M."/>
            <person name="Spring S."/>
            <person name="Ollivier B."/>
            <person name="Rattei T."/>
            <person name="Klenk H.-P."/>
            <person name="Wagner M."/>
            <person name="Loy A."/>
        </authorList>
    </citation>
    <scope>NUCLEOTIDE SEQUENCE [LARGE SCALE GENOMIC DNA]</scope>
    <source>
        <strain evidence="3">ATCC BAA-275 / DSM 13257 / NCIMB 13706 / S10</strain>
    </source>
</reference>